<dbReference type="Gene3D" id="2.30.30.40">
    <property type="entry name" value="SH3 Domains"/>
    <property type="match status" value="1"/>
</dbReference>
<gene>
    <name evidence="2" type="ORF">STIAU_6839</name>
</gene>
<dbReference type="AlphaFoldDB" id="Q09B09"/>
<evidence type="ECO:0000313" key="2">
    <source>
        <dbReference type="EMBL" id="EAU68865.1"/>
    </source>
</evidence>
<dbReference type="SMART" id="SM00260">
    <property type="entry name" value="CheW"/>
    <property type="match status" value="1"/>
</dbReference>
<organism evidence="2 3">
    <name type="scientific">Stigmatella aurantiaca (strain DW4/3-1)</name>
    <dbReference type="NCBI Taxonomy" id="378806"/>
    <lineage>
        <taxon>Bacteria</taxon>
        <taxon>Pseudomonadati</taxon>
        <taxon>Myxococcota</taxon>
        <taxon>Myxococcia</taxon>
        <taxon>Myxococcales</taxon>
        <taxon>Cystobacterineae</taxon>
        <taxon>Archangiaceae</taxon>
        <taxon>Stigmatella</taxon>
    </lineage>
</organism>
<name>Q09B09_STIAD</name>
<dbReference type="PANTHER" id="PTHR22617">
    <property type="entry name" value="CHEMOTAXIS SENSOR HISTIDINE KINASE-RELATED"/>
    <property type="match status" value="1"/>
</dbReference>
<dbReference type="PROSITE" id="PS50851">
    <property type="entry name" value="CHEW"/>
    <property type="match status" value="1"/>
</dbReference>
<dbReference type="Gene3D" id="2.40.50.180">
    <property type="entry name" value="CheA-289, Domain 4"/>
    <property type="match status" value="1"/>
</dbReference>
<dbReference type="GO" id="GO:0006935">
    <property type="term" value="P:chemotaxis"/>
    <property type="evidence" value="ECO:0007669"/>
    <property type="project" value="InterPro"/>
</dbReference>
<dbReference type="EMBL" id="AAMD01000011">
    <property type="protein sequence ID" value="EAU68865.1"/>
    <property type="molecule type" value="Genomic_DNA"/>
</dbReference>
<dbReference type="GO" id="GO:0007165">
    <property type="term" value="P:signal transduction"/>
    <property type="evidence" value="ECO:0007669"/>
    <property type="project" value="InterPro"/>
</dbReference>
<feature type="domain" description="CheW-like" evidence="1">
    <location>
        <begin position="34"/>
        <end position="175"/>
    </location>
</feature>
<dbReference type="PANTHER" id="PTHR22617:SF23">
    <property type="entry name" value="CHEMOTAXIS PROTEIN CHEW"/>
    <property type="match status" value="1"/>
</dbReference>
<dbReference type="Pfam" id="PF01584">
    <property type="entry name" value="CheW"/>
    <property type="match status" value="1"/>
</dbReference>
<dbReference type="GO" id="GO:0005829">
    <property type="term" value="C:cytosol"/>
    <property type="evidence" value="ECO:0007669"/>
    <property type="project" value="TreeGrafter"/>
</dbReference>
<evidence type="ECO:0000313" key="3">
    <source>
        <dbReference type="Proteomes" id="UP000032702"/>
    </source>
</evidence>
<proteinExistence type="predicted"/>
<dbReference type="SUPFAM" id="SSF50341">
    <property type="entry name" value="CheW-like"/>
    <property type="match status" value="1"/>
</dbReference>
<dbReference type="InterPro" id="IPR036061">
    <property type="entry name" value="CheW-like_dom_sf"/>
</dbReference>
<accession>Q09B09</accession>
<dbReference type="PATRIC" id="fig|378806.16.peg.8219"/>
<comment type="caution">
    <text evidence="2">The sequence shown here is derived from an EMBL/GenBank/DDBJ whole genome shotgun (WGS) entry which is preliminary data.</text>
</comment>
<sequence length="180" mass="19355">MHASGYFGALTSTPLQRALRIAPDRALAAQARPEQEFFCFRVGGLRLGVPSENVLEVLRAGLMTPLPRSPSFLLGVTGHRGEVLPVLDLLRFLAKGEARIMPRTRIFVGISGNYVAGVVADTVLGLRRILVSDILPPPVGADAATEHLLGVVQGPTAEETINLLNFSKLLQTARQRAVAR</sequence>
<dbReference type="InterPro" id="IPR002545">
    <property type="entry name" value="CheW-lke_dom"/>
</dbReference>
<dbReference type="Proteomes" id="UP000032702">
    <property type="component" value="Unassembled WGS sequence"/>
</dbReference>
<evidence type="ECO:0000259" key="1">
    <source>
        <dbReference type="PROSITE" id="PS50851"/>
    </source>
</evidence>
<reference evidence="2 3" key="1">
    <citation type="submission" date="2006-04" db="EMBL/GenBank/DDBJ databases">
        <authorList>
            <person name="Nierman W.C."/>
        </authorList>
    </citation>
    <scope>NUCLEOTIDE SEQUENCE [LARGE SCALE GENOMIC DNA]</scope>
    <source>
        <strain evidence="2 3">DW4/3-1</strain>
    </source>
</reference>
<protein>
    <submittedName>
        <fullName evidence="2">Protein FrzA</fullName>
    </submittedName>
</protein>
<dbReference type="InterPro" id="IPR039315">
    <property type="entry name" value="CheW"/>
</dbReference>